<reference evidence="1" key="1">
    <citation type="submission" date="2022-06" db="EMBL/GenBank/DDBJ databases">
        <authorList>
            <person name="Goudenege D."/>
            <person name="Le Roux F."/>
        </authorList>
    </citation>
    <scope>NUCLEOTIDE SEQUENCE</scope>
    <source>
        <strain evidence="1">12-063</strain>
    </source>
</reference>
<name>A0ABM9FUG7_9VIBR</name>
<evidence type="ECO:0000313" key="1">
    <source>
        <dbReference type="EMBL" id="CAH8241920.1"/>
    </source>
</evidence>
<evidence type="ECO:0000313" key="2">
    <source>
        <dbReference type="Proteomes" id="UP001152658"/>
    </source>
</evidence>
<keyword evidence="2" id="KW-1185">Reference proteome</keyword>
<organism evidence="1 2">
    <name type="scientific">Vibrio aestuarianus</name>
    <dbReference type="NCBI Taxonomy" id="28171"/>
    <lineage>
        <taxon>Bacteria</taxon>
        <taxon>Pseudomonadati</taxon>
        <taxon>Pseudomonadota</taxon>
        <taxon>Gammaproteobacteria</taxon>
        <taxon>Vibrionales</taxon>
        <taxon>Vibrionaceae</taxon>
        <taxon>Vibrio</taxon>
    </lineage>
</organism>
<protein>
    <submittedName>
        <fullName evidence="1">Uncharacterized protein</fullName>
    </submittedName>
</protein>
<gene>
    <name evidence="1" type="ORF">VAE063_990048</name>
</gene>
<dbReference type="EMBL" id="CALYLK010000140">
    <property type="protein sequence ID" value="CAH8241920.1"/>
    <property type="molecule type" value="Genomic_DNA"/>
</dbReference>
<comment type="caution">
    <text evidence="1">The sequence shown here is derived from an EMBL/GenBank/DDBJ whole genome shotgun (WGS) entry which is preliminary data.</text>
</comment>
<dbReference type="Proteomes" id="UP001152658">
    <property type="component" value="Unassembled WGS sequence"/>
</dbReference>
<sequence length="175" mass="20768">MVRYNKQFKSDSARLAFLVWVKFSVYGSPIECRGRVLHTLIGRYVWGIKMYVRFVVDQLDEDSNQRKGIFQAISCMKKQEIFYDYELEHIAEVMGWFDENLESPLDYLNKQKSKKSEVYISWFLESASEHISKIREFVFLVESKGVAVDQLRTETPGKIVYADKYQVFAKPFRRF</sequence>
<proteinExistence type="predicted"/>
<accession>A0ABM9FUG7</accession>